<dbReference type="EMBL" id="JBHUDE010000032">
    <property type="protein sequence ID" value="MFD1607248.1"/>
    <property type="molecule type" value="Genomic_DNA"/>
</dbReference>
<dbReference type="RefSeq" id="WP_379596603.1">
    <property type="nucleotide sequence ID" value="NZ_JBHUDE010000032.1"/>
</dbReference>
<proteinExistence type="predicted"/>
<keyword evidence="2" id="KW-1185">Reference proteome</keyword>
<accession>A0ABW4HPC0</accession>
<organism evidence="1 2">
    <name type="scientific">Oceanobacillus luteolus</name>
    <dbReference type="NCBI Taxonomy" id="1274358"/>
    <lineage>
        <taxon>Bacteria</taxon>
        <taxon>Bacillati</taxon>
        <taxon>Bacillota</taxon>
        <taxon>Bacilli</taxon>
        <taxon>Bacillales</taxon>
        <taxon>Bacillaceae</taxon>
        <taxon>Oceanobacillus</taxon>
    </lineage>
</organism>
<gene>
    <name evidence="1" type="ORF">ACFSBH_06255</name>
</gene>
<dbReference type="Proteomes" id="UP001597221">
    <property type="component" value="Unassembled WGS sequence"/>
</dbReference>
<protein>
    <recommendedName>
        <fullName evidence="3">Phage protein</fullName>
    </recommendedName>
</protein>
<evidence type="ECO:0000313" key="1">
    <source>
        <dbReference type="EMBL" id="MFD1607248.1"/>
    </source>
</evidence>
<evidence type="ECO:0008006" key="3">
    <source>
        <dbReference type="Google" id="ProtNLM"/>
    </source>
</evidence>
<reference evidence="2" key="1">
    <citation type="journal article" date="2019" name="Int. J. Syst. Evol. Microbiol.">
        <title>The Global Catalogue of Microorganisms (GCM) 10K type strain sequencing project: providing services to taxonomists for standard genome sequencing and annotation.</title>
        <authorList>
            <consortium name="The Broad Institute Genomics Platform"/>
            <consortium name="The Broad Institute Genome Sequencing Center for Infectious Disease"/>
            <person name="Wu L."/>
            <person name="Ma J."/>
        </authorList>
    </citation>
    <scope>NUCLEOTIDE SEQUENCE [LARGE SCALE GENOMIC DNA]</scope>
    <source>
        <strain evidence="2">CGMCC 1.12376</strain>
    </source>
</reference>
<evidence type="ECO:0000313" key="2">
    <source>
        <dbReference type="Proteomes" id="UP001597221"/>
    </source>
</evidence>
<sequence length="92" mass="10880">MKRMEADLNRKVLRLQQEITSVSNQTYEDNREKVIIYNFYYSVLAKVAINFLTSEDKELLIEELNLIYTRGDTGIIEYVNKKLDKLTRETVS</sequence>
<name>A0ABW4HPC0_9BACI</name>
<comment type="caution">
    <text evidence="1">The sequence shown here is derived from an EMBL/GenBank/DDBJ whole genome shotgun (WGS) entry which is preliminary data.</text>
</comment>